<dbReference type="GO" id="GO:0015074">
    <property type="term" value="P:DNA integration"/>
    <property type="evidence" value="ECO:0007669"/>
    <property type="project" value="InterPro"/>
</dbReference>
<organism evidence="2 3">
    <name type="scientific">Mumia zhuanghuii</name>
    <dbReference type="NCBI Taxonomy" id="2585211"/>
    <lineage>
        <taxon>Bacteria</taxon>
        <taxon>Bacillati</taxon>
        <taxon>Actinomycetota</taxon>
        <taxon>Actinomycetes</taxon>
        <taxon>Propionibacteriales</taxon>
        <taxon>Nocardioidaceae</taxon>
        <taxon>Mumia</taxon>
    </lineage>
</organism>
<evidence type="ECO:0000313" key="3">
    <source>
        <dbReference type="Proteomes" id="UP000307768"/>
    </source>
</evidence>
<dbReference type="EMBL" id="VDFQ02000001">
    <property type="protein sequence ID" value="KAA1425413.1"/>
    <property type="molecule type" value="Genomic_DNA"/>
</dbReference>
<evidence type="ECO:0000259" key="1">
    <source>
        <dbReference type="Pfam" id="PF13333"/>
    </source>
</evidence>
<reference evidence="2 3" key="1">
    <citation type="submission" date="2019-09" db="EMBL/GenBank/DDBJ databases">
        <title>Mumia zhuanghuii sp. nov. isolated from the intestinal contents of plateau pika (Ochotona curzoniae) in the Qinghai-Tibet plateau of China.</title>
        <authorList>
            <person name="Tian Z."/>
        </authorList>
    </citation>
    <scope>NUCLEOTIDE SEQUENCE [LARGE SCALE GENOMIC DNA]</scope>
    <source>
        <strain evidence="3">350</strain>
    </source>
</reference>
<accession>A0A5Q6S4U6</accession>
<dbReference type="InterPro" id="IPR001584">
    <property type="entry name" value="Integrase_cat-core"/>
</dbReference>
<name>A0A5Q6S4U6_9ACTN</name>
<dbReference type="Pfam" id="PF13333">
    <property type="entry name" value="rve_2"/>
    <property type="match status" value="1"/>
</dbReference>
<feature type="domain" description="Integrase catalytic" evidence="1">
    <location>
        <begin position="4"/>
        <end position="32"/>
    </location>
</feature>
<protein>
    <submittedName>
        <fullName evidence="2">IS3 family transposase</fullName>
    </submittedName>
</protein>
<dbReference type="OrthoDB" id="4281720at2"/>
<proteinExistence type="predicted"/>
<evidence type="ECO:0000313" key="2">
    <source>
        <dbReference type="EMBL" id="KAA1425413.1"/>
    </source>
</evidence>
<dbReference type="AlphaFoldDB" id="A0A5Q6S4U6"/>
<dbReference type="Proteomes" id="UP000307768">
    <property type="component" value="Unassembled WGS sequence"/>
</dbReference>
<comment type="caution">
    <text evidence="2">The sequence shown here is derived from an EMBL/GenBank/DDBJ whole genome shotgun (WGS) entry which is preliminary data.</text>
</comment>
<gene>
    <name evidence="2" type="ORF">FE697_006065</name>
</gene>
<sequence>MIAQVGLAALEYVWWWNNQRLHRELNMMTPLEVEAAYYAAQESSQPALAGQGNA</sequence>
<dbReference type="RefSeq" id="WP_149768588.1">
    <property type="nucleotide sequence ID" value="NZ_VDFQ02000001.1"/>
</dbReference>